<evidence type="ECO:0000256" key="3">
    <source>
        <dbReference type="ARBA" id="ARBA00022827"/>
    </source>
</evidence>
<protein>
    <recommendedName>
        <fullName evidence="7">FAD-binding domain-containing protein</fullName>
    </recommendedName>
</protein>
<evidence type="ECO:0000313" key="9">
    <source>
        <dbReference type="Proteomes" id="UP001521116"/>
    </source>
</evidence>
<keyword evidence="4" id="KW-0560">Oxidoreductase</keyword>
<evidence type="ECO:0000256" key="2">
    <source>
        <dbReference type="ARBA" id="ARBA00022630"/>
    </source>
</evidence>
<dbReference type="SUPFAM" id="SSF54373">
    <property type="entry name" value="FAD-linked reductases, C-terminal domain"/>
    <property type="match status" value="1"/>
</dbReference>
<keyword evidence="6" id="KW-1133">Transmembrane helix</keyword>
<sequence length="457" mass="49696">MYTRKDLSIAIIGSGIGGLTCALALAHAGFQRIHVFEAAPELSFVGAGIQLAPNMARVLDRLGVWDEAVKNAVPIDETHIRDGPSNTELTRVDNTSTKRLYGYAQMVAHRADLIESLFSACRAHGPAIQFHFGTSVEQILSFGPAPKLRAVPLNGVPYHRQFDVIVGCDGIKSKTREQLLQHLNLSAAIEDTGYSAYRIVLPRSHFEHEPSLQHLITTPRAIRWTGPDRHIIAYPISAHTLYNIVAVQPDTTFASAPSATYTTRGSKSAMLSVYADFDESIQRLLALLPDDDIVEWKLRVHAPLPTWTAGHVALLGDACHPTLPFLAQGAAQAVEDAAVLAVALAQALDAEPAAGVEHALRAYERLRKPRAERLVEMAAENGRVLHMAAGKEREERDRAFREAREGGAGGVPDKWVDRGVQDMVFAFDCVKDAMERGVGLAEERGVRVGGRPIAAGL</sequence>
<dbReference type="InterPro" id="IPR050493">
    <property type="entry name" value="FAD-dep_Monooxygenase_BioMet"/>
</dbReference>
<name>A0ABR3SC62_9PEZI</name>
<dbReference type="Proteomes" id="UP001521116">
    <property type="component" value="Unassembled WGS sequence"/>
</dbReference>
<dbReference type="PANTHER" id="PTHR13789">
    <property type="entry name" value="MONOOXYGENASE"/>
    <property type="match status" value="1"/>
</dbReference>
<keyword evidence="9" id="KW-1185">Reference proteome</keyword>
<feature type="domain" description="FAD-binding" evidence="7">
    <location>
        <begin position="8"/>
        <end position="377"/>
    </location>
</feature>
<feature type="transmembrane region" description="Helical" evidence="6">
    <location>
        <begin position="7"/>
        <end position="30"/>
    </location>
</feature>
<comment type="similarity">
    <text evidence="1">Belongs to the paxM FAD-dependent monooxygenase family.</text>
</comment>
<evidence type="ECO:0000259" key="7">
    <source>
        <dbReference type="Pfam" id="PF01494"/>
    </source>
</evidence>
<dbReference type="Gene3D" id="3.50.50.60">
    <property type="entry name" value="FAD/NAD(P)-binding domain"/>
    <property type="match status" value="1"/>
</dbReference>
<organism evidence="8 9">
    <name type="scientific">Neofusicoccum ribis</name>
    <dbReference type="NCBI Taxonomy" id="45134"/>
    <lineage>
        <taxon>Eukaryota</taxon>
        <taxon>Fungi</taxon>
        <taxon>Dikarya</taxon>
        <taxon>Ascomycota</taxon>
        <taxon>Pezizomycotina</taxon>
        <taxon>Dothideomycetes</taxon>
        <taxon>Dothideomycetes incertae sedis</taxon>
        <taxon>Botryosphaeriales</taxon>
        <taxon>Botryosphaeriaceae</taxon>
        <taxon>Neofusicoccum</taxon>
    </lineage>
</organism>
<evidence type="ECO:0000256" key="6">
    <source>
        <dbReference type="SAM" id="Phobius"/>
    </source>
</evidence>
<accession>A0ABR3SC62</accession>
<evidence type="ECO:0000256" key="1">
    <source>
        <dbReference type="ARBA" id="ARBA00007992"/>
    </source>
</evidence>
<proteinExistence type="inferred from homology"/>
<dbReference type="InterPro" id="IPR036188">
    <property type="entry name" value="FAD/NAD-bd_sf"/>
</dbReference>
<keyword evidence="6" id="KW-0472">Membrane</keyword>
<keyword evidence="5" id="KW-0503">Monooxygenase</keyword>
<dbReference type="PRINTS" id="PR00420">
    <property type="entry name" value="RNGMNOXGNASE"/>
</dbReference>
<dbReference type="InterPro" id="IPR002938">
    <property type="entry name" value="FAD-bd"/>
</dbReference>
<dbReference type="EMBL" id="JAJVDC020000252">
    <property type="protein sequence ID" value="KAL1616847.1"/>
    <property type="molecule type" value="Genomic_DNA"/>
</dbReference>
<dbReference type="SUPFAM" id="SSF51905">
    <property type="entry name" value="FAD/NAD(P)-binding domain"/>
    <property type="match status" value="1"/>
</dbReference>
<evidence type="ECO:0000256" key="4">
    <source>
        <dbReference type="ARBA" id="ARBA00023002"/>
    </source>
</evidence>
<gene>
    <name evidence="8" type="ORF">SLS56_011256</name>
</gene>
<dbReference type="PANTHER" id="PTHR13789:SF147">
    <property type="entry name" value="PUTATIVE (AFU_ORTHOLOGUE AFUA_2G01950)-RELATED"/>
    <property type="match status" value="1"/>
</dbReference>
<evidence type="ECO:0000313" key="8">
    <source>
        <dbReference type="EMBL" id="KAL1616847.1"/>
    </source>
</evidence>
<evidence type="ECO:0000256" key="5">
    <source>
        <dbReference type="ARBA" id="ARBA00023033"/>
    </source>
</evidence>
<keyword evidence="3" id="KW-0274">FAD</keyword>
<reference evidence="8 9" key="1">
    <citation type="submission" date="2024-02" db="EMBL/GenBank/DDBJ databases">
        <title>De novo assembly and annotation of 12 fungi associated with fruit tree decline syndrome in Ontario, Canada.</title>
        <authorList>
            <person name="Sulman M."/>
            <person name="Ellouze W."/>
            <person name="Ilyukhin E."/>
        </authorList>
    </citation>
    <scope>NUCLEOTIDE SEQUENCE [LARGE SCALE GENOMIC DNA]</scope>
    <source>
        <strain evidence="8 9">M1-105</strain>
    </source>
</reference>
<comment type="caution">
    <text evidence="8">The sequence shown here is derived from an EMBL/GenBank/DDBJ whole genome shotgun (WGS) entry which is preliminary data.</text>
</comment>
<keyword evidence="2" id="KW-0285">Flavoprotein</keyword>
<dbReference type="Pfam" id="PF01494">
    <property type="entry name" value="FAD_binding_3"/>
    <property type="match status" value="1"/>
</dbReference>
<keyword evidence="6" id="KW-0812">Transmembrane</keyword>